<feature type="transmembrane region" description="Helical" evidence="1">
    <location>
        <begin position="6"/>
        <end position="27"/>
    </location>
</feature>
<gene>
    <name evidence="2" type="ORF">S01H1_17737</name>
</gene>
<dbReference type="InterPro" id="IPR030802">
    <property type="entry name" value="Permease_MalE"/>
</dbReference>
<evidence type="ECO:0000313" key="2">
    <source>
        <dbReference type="EMBL" id="GAF74528.1"/>
    </source>
</evidence>
<keyword evidence="1" id="KW-1133">Transmembrane helix</keyword>
<accession>X0S0G4</accession>
<keyword evidence="1" id="KW-0812">Transmembrane</keyword>
<dbReference type="AlphaFoldDB" id="X0S0G4"/>
<sequence length="94" mass="10311">MGMRLVSYIGSKVIGFLADIGGVVILLKEILFSLPRLFKKFHLTTEQMVFIGVNSLPLIIFVSIFTGAVSSVQAAYQFHNYVPMRYLGAAVGKA</sequence>
<feature type="non-terminal residue" evidence="2">
    <location>
        <position position="94"/>
    </location>
</feature>
<dbReference type="Pfam" id="PF02405">
    <property type="entry name" value="MlaE"/>
    <property type="match status" value="1"/>
</dbReference>
<feature type="transmembrane region" description="Helical" evidence="1">
    <location>
        <begin position="48"/>
        <end position="76"/>
    </location>
</feature>
<comment type="caution">
    <text evidence="2">The sequence shown here is derived from an EMBL/GenBank/DDBJ whole genome shotgun (WGS) entry which is preliminary data.</text>
</comment>
<protein>
    <submittedName>
        <fullName evidence="2">Uncharacterized protein</fullName>
    </submittedName>
</protein>
<evidence type="ECO:0000256" key="1">
    <source>
        <dbReference type="SAM" id="Phobius"/>
    </source>
</evidence>
<reference evidence="2" key="1">
    <citation type="journal article" date="2014" name="Front. Microbiol.">
        <title>High frequency of phylogenetically diverse reductive dehalogenase-homologous genes in deep subseafloor sedimentary metagenomes.</title>
        <authorList>
            <person name="Kawai M."/>
            <person name="Futagami T."/>
            <person name="Toyoda A."/>
            <person name="Takaki Y."/>
            <person name="Nishi S."/>
            <person name="Hori S."/>
            <person name="Arai W."/>
            <person name="Tsubouchi T."/>
            <person name="Morono Y."/>
            <person name="Uchiyama I."/>
            <person name="Ito T."/>
            <person name="Fujiyama A."/>
            <person name="Inagaki F."/>
            <person name="Takami H."/>
        </authorList>
    </citation>
    <scope>NUCLEOTIDE SEQUENCE</scope>
    <source>
        <strain evidence="2">Expedition CK06-06</strain>
    </source>
</reference>
<proteinExistence type="predicted"/>
<name>X0S0G4_9ZZZZ</name>
<dbReference type="GO" id="GO:0043190">
    <property type="term" value="C:ATP-binding cassette (ABC) transporter complex"/>
    <property type="evidence" value="ECO:0007669"/>
    <property type="project" value="InterPro"/>
</dbReference>
<organism evidence="2">
    <name type="scientific">marine sediment metagenome</name>
    <dbReference type="NCBI Taxonomy" id="412755"/>
    <lineage>
        <taxon>unclassified sequences</taxon>
        <taxon>metagenomes</taxon>
        <taxon>ecological metagenomes</taxon>
    </lineage>
</organism>
<dbReference type="EMBL" id="BARS01009429">
    <property type="protein sequence ID" value="GAF74528.1"/>
    <property type="molecule type" value="Genomic_DNA"/>
</dbReference>
<keyword evidence="1" id="KW-0472">Membrane</keyword>